<dbReference type="AlphaFoldDB" id="T1DFL6"/>
<evidence type="ECO:0000256" key="1">
    <source>
        <dbReference type="SAM" id="MobiDB-lite"/>
    </source>
</evidence>
<protein>
    <submittedName>
        <fullName evidence="2">Transposase</fullName>
    </submittedName>
</protein>
<feature type="compositionally biased region" description="Basic residues" evidence="1">
    <location>
        <begin position="76"/>
        <end position="87"/>
    </location>
</feature>
<feature type="non-terminal residue" evidence="2">
    <location>
        <position position="87"/>
    </location>
</feature>
<organism evidence="2">
    <name type="scientific">mine drainage metagenome</name>
    <dbReference type="NCBI Taxonomy" id="410659"/>
    <lineage>
        <taxon>unclassified sequences</taxon>
        <taxon>metagenomes</taxon>
        <taxon>ecological metagenomes</taxon>
    </lineage>
</organism>
<accession>T1DFL6</accession>
<evidence type="ECO:0000313" key="2">
    <source>
        <dbReference type="EMBL" id="EQD80710.1"/>
    </source>
</evidence>
<feature type="region of interest" description="Disordered" evidence="1">
    <location>
        <begin position="67"/>
        <end position="87"/>
    </location>
</feature>
<dbReference type="EMBL" id="AUZX01000454">
    <property type="protein sequence ID" value="EQD80710.1"/>
    <property type="molecule type" value="Genomic_DNA"/>
</dbReference>
<gene>
    <name evidence="2" type="ORF">B1A_00604</name>
</gene>
<proteinExistence type="predicted"/>
<reference evidence="2" key="2">
    <citation type="journal article" date="2014" name="ISME J.">
        <title>Microbial stratification in low pH oxic and suboxic macroscopic growths along an acid mine drainage.</title>
        <authorList>
            <person name="Mendez-Garcia C."/>
            <person name="Mesa V."/>
            <person name="Sprenger R.R."/>
            <person name="Richter M."/>
            <person name="Diez M.S."/>
            <person name="Solano J."/>
            <person name="Bargiela R."/>
            <person name="Golyshina O.V."/>
            <person name="Manteca A."/>
            <person name="Ramos J.L."/>
            <person name="Gallego J.R."/>
            <person name="Llorente I."/>
            <person name="Martins Dos Santos V.A."/>
            <person name="Jensen O.N."/>
            <person name="Pelaez A.I."/>
            <person name="Sanchez J."/>
            <person name="Ferrer M."/>
        </authorList>
    </citation>
    <scope>NUCLEOTIDE SEQUENCE</scope>
</reference>
<comment type="caution">
    <text evidence="2">The sequence shown here is derived from an EMBL/GenBank/DDBJ whole genome shotgun (WGS) entry which is preliminary data.</text>
</comment>
<sequence length="87" mass="10117">MDGKGRAIDNIFTERLWRSIKYEEGYLNEYDTPGKPENESGIGSGFTTLKDLINLWTTKHLGKFSLKEENQDRPRRERKIKAIKSTV</sequence>
<name>T1DFL6_9ZZZZ</name>
<reference evidence="2" key="1">
    <citation type="submission" date="2013-08" db="EMBL/GenBank/DDBJ databases">
        <authorList>
            <person name="Mendez C."/>
            <person name="Richter M."/>
            <person name="Ferrer M."/>
            <person name="Sanchez J."/>
        </authorList>
    </citation>
    <scope>NUCLEOTIDE SEQUENCE</scope>
</reference>